<evidence type="ECO:0000313" key="3">
    <source>
        <dbReference type="Proteomes" id="UP000007815"/>
    </source>
</evidence>
<reference evidence="2 3" key="1">
    <citation type="submission" date="2009-12" db="EMBL/GenBank/DDBJ databases">
        <authorList>
            <person name="Lefebure T."/>
            <person name="Cornejo O.E."/>
            <person name="Pavinski Bitar P.D."/>
            <person name="Lang P."/>
            <person name="Stanhope M.J."/>
        </authorList>
    </citation>
    <scope>NUCLEOTIDE SEQUENCE [LARGE SCALE GENOMIC DNA]</scope>
    <source>
        <strain evidence="2 3">FA-1</strain>
    </source>
</reference>
<proteinExistence type="predicted"/>
<evidence type="ECO:0000256" key="1">
    <source>
        <dbReference type="SAM" id="Phobius"/>
    </source>
</evidence>
<sequence>MRDIKRVAIKTRTNFNVIGIIYIIQSFAILAEHLT</sequence>
<gene>
    <name evidence="2" type="ORF">SRA_09758</name>
</gene>
<dbReference type="Proteomes" id="UP000007815">
    <property type="component" value="Unassembled WGS sequence"/>
</dbReference>
<name>A0ABP2QVV8_STRRT</name>
<protein>
    <recommendedName>
        <fullName evidence="4">Transposase</fullName>
    </recommendedName>
</protein>
<dbReference type="EMBL" id="AJTZ01000006">
    <property type="protein sequence ID" value="EJN93165.1"/>
    <property type="molecule type" value="Genomic_DNA"/>
</dbReference>
<evidence type="ECO:0000313" key="2">
    <source>
        <dbReference type="EMBL" id="EJN93165.1"/>
    </source>
</evidence>
<evidence type="ECO:0008006" key="4">
    <source>
        <dbReference type="Google" id="ProtNLM"/>
    </source>
</evidence>
<keyword evidence="3" id="KW-1185">Reference proteome</keyword>
<feature type="transmembrane region" description="Helical" evidence="1">
    <location>
        <begin position="12"/>
        <end position="31"/>
    </location>
</feature>
<organism evidence="2 3">
    <name type="scientific">Streptococcus ratti FA-1 = DSM 20564</name>
    <dbReference type="NCBI Taxonomy" id="699248"/>
    <lineage>
        <taxon>Bacteria</taxon>
        <taxon>Bacillati</taxon>
        <taxon>Bacillota</taxon>
        <taxon>Bacilli</taxon>
        <taxon>Lactobacillales</taxon>
        <taxon>Streptococcaceae</taxon>
        <taxon>Streptococcus</taxon>
    </lineage>
</organism>
<keyword evidence="1" id="KW-0812">Transmembrane</keyword>
<accession>A0ABP2QVV8</accession>
<comment type="caution">
    <text evidence="2">The sequence shown here is derived from an EMBL/GenBank/DDBJ whole genome shotgun (WGS) entry which is preliminary data.</text>
</comment>
<keyword evidence="1" id="KW-0472">Membrane</keyword>
<keyword evidence="1" id="KW-1133">Transmembrane helix</keyword>